<gene>
    <name evidence="4" type="ORF">LEP1GSC050_1725</name>
</gene>
<dbReference type="EMBL" id="AHMO02000011">
    <property type="protein sequence ID" value="EQA43525.1"/>
    <property type="molecule type" value="Genomic_DNA"/>
</dbReference>
<reference evidence="4" key="1">
    <citation type="submission" date="2013-05" db="EMBL/GenBank/DDBJ databases">
        <authorList>
            <person name="Harkins D.M."/>
            <person name="Durkin A.S."/>
            <person name="Brinkac L.M."/>
            <person name="Haft D.H."/>
            <person name="Selengut J.D."/>
            <person name="Sanka R."/>
            <person name="DePew J."/>
            <person name="Purushe J."/>
            <person name="Hartskeerl R.A."/>
            <person name="Ahmed A."/>
            <person name="van der Linden H."/>
            <person name="Goris M.G.A."/>
            <person name="Vinetz J.M."/>
            <person name="Sutton G.G."/>
            <person name="Nierman W.C."/>
            <person name="Fouts D.E."/>
        </authorList>
    </citation>
    <scope>NUCLEOTIDE SEQUENCE [LARGE SCALE GENOMIC DNA]</scope>
    <source>
        <strain evidence="4">5399</strain>
    </source>
</reference>
<dbReference type="InterPro" id="IPR001375">
    <property type="entry name" value="Peptidase_S9_cat"/>
</dbReference>
<feature type="domain" description="Peptidase S9 prolyl oligopeptidase catalytic" evidence="3">
    <location>
        <begin position="145"/>
        <end position="193"/>
    </location>
</feature>
<name>T0EXD0_9LEPT</name>
<accession>T0EXD0</accession>
<dbReference type="RefSeq" id="WP_010570128.1">
    <property type="nucleotide sequence ID" value="NZ_AHMO02000011.1"/>
</dbReference>
<keyword evidence="2" id="KW-0472">Membrane</keyword>
<sequence>MIYVRRRISKPECGVLSVKGANITFALTAILLVLLISNCVRRQEETHLKGTITSRSVRIQEKERSFHIFIPFAVEDQTLKRPLVIALHGRLGSGTQIMSESRLNSIAAREAFVAVYPDGYKRSWADGRGRTPADKEQIDDVSFIESVSNYLIQNYNIDPTKIFIFGHSNGGFMTQRLLSEKGSLFKAGVSVSSQLSFFVLKKHHPSSPISVAIMTGTNDPIVPYFGGFVLDGGEIIGAEESITRWADWNRCSAVPLISNVDTKDDQTSLEIRSYENCAGKTKTRLYKIIGAGHQWPGNERRSLFGINLGKPTQEVNASEEIWKFFRETFQ</sequence>
<dbReference type="GO" id="GO:0006508">
    <property type="term" value="P:proteolysis"/>
    <property type="evidence" value="ECO:0007669"/>
    <property type="project" value="InterPro"/>
</dbReference>
<evidence type="ECO:0000313" key="5">
    <source>
        <dbReference type="Proteomes" id="UP000015454"/>
    </source>
</evidence>
<dbReference type="Proteomes" id="UP000015454">
    <property type="component" value="Unassembled WGS sequence"/>
</dbReference>
<evidence type="ECO:0000259" key="3">
    <source>
        <dbReference type="Pfam" id="PF00326"/>
    </source>
</evidence>
<keyword evidence="1" id="KW-0732">Signal</keyword>
<dbReference type="InterPro" id="IPR050955">
    <property type="entry name" value="Plant_Biomass_Hydrol_Est"/>
</dbReference>
<evidence type="ECO:0000256" key="1">
    <source>
        <dbReference type="ARBA" id="ARBA00022729"/>
    </source>
</evidence>
<comment type="caution">
    <text evidence="4">The sequence shown here is derived from an EMBL/GenBank/DDBJ whole genome shotgun (WGS) entry which is preliminary data.</text>
</comment>
<organism evidence="4 5">
    <name type="scientific">Leptospira broomii serovar Hurstbridge str. 5399</name>
    <dbReference type="NCBI Taxonomy" id="1049789"/>
    <lineage>
        <taxon>Bacteria</taxon>
        <taxon>Pseudomonadati</taxon>
        <taxon>Spirochaetota</taxon>
        <taxon>Spirochaetia</taxon>
        <taxon>Leptospirales</taxon>
        <taxon>Leptospiraceae</taxon>
        <taxon>Leptospira</taxon>
    </lineage>
</organism>
<proteinExistence type="predicted"/>
<keyword evidence="2" id="KW-1133">Transmembrane helix</keyword>
<dbReference type="OrthoDB" id="9767239at2"/>
<dbReference type="AlphaFoldDB" id="T0EXD0"/>
<keyword evidence="2" id="KW-0812">Transmembrane</keyword>
<keyword evidence="5" id="KW-1185">Reference proteome</keyword>
<dbReference type="InterPro" id="IPR029058">
    <property type="entry name" value="AB_hydrolase_fold"/>
</dbReference>
<dbReference type="SUPFAM" id="SSF53474">
    <property type="entry name" value="alpha/beta-Hydrolases"/>
    <property type="match status" value="1"/>
</dbReference>
<dbReference type="Gene3D" id="3.40.50.1820">
    <property type="entry name" value="alpha/beta hydrolase"/>
    <property type="match status" value="1"/>
</dbReference>
<dbReference type="PANTHER" id="PTHR43037:SF1">
    <property type="entry name" value="BLL1128 PROTEIN"/>
    <property type="match status" value="1"/>
</dbReference>
<keyword evidence="4" id="KW-0378">Hydrolase</keyword>
<dbReference type="STRING" id="1049789.LEP1GSC050_1725"/>
<evidence type="ECO:0000313" key="4">
    <source>
        <dbReference type="EMBL" id="EQA43525.1"/>
    </source>
</evidence>
<evidence type="ECO:0000256" key="2">
    <source>
        <dbReference type="SAM" id="Phobius"/>
    </source>
</evidence>
<protein>
    <submittedName>
        <fullName evidence="4">Alpha/beta hydrolase family protein</fullName>
    </submittedName>
</protein>
<dbReference type="PANTHER" id="PTHR43037">
    <property type="entry name" value="UNNAMED PRODUCT-RELATED"/>
    <property type="match status" value="1"/>
</dbReference>
<dbReference type="GO" id="GO:0008236">
    <property type="term" value="F:serine-type peptidase activity"/>
    <property type="evidence" value="ECO:0007669"/>
    <property type="project" value="InterPro"/>
</dbReference>
<feature type="transmembrane region" description="Helical" evidence="2">
    <location>
        <begin position="20"/>
        <end position="40"/>
    </location>
</feature>
<dbReference type="Pfam" id="PF00326">
    <property type="entry name" value="Peptidase_S9"/>
    <property type="match status" value="1"/>
</dbReference>